<dbReference type="CDD" id="cd07246">
    <property type="entry name" value="VOC_like"/>
    <property type="match status" value="1"/>
</dbReference>
<evidence type="ECO:0000313" key="3">
    <source>
        <dbReference type="Proteomes" id="UP000761264"/>
    </source>
</evidence>
<dbReference type="InterPro" id="IPR037523">
    <property type="entry name" value="VOC_core"/>
</dbReference>
<dbReference type="PANTHER" id="PTHR34109">
    <property type="entry name" value="BNAUNNG04460D PROTEIN-RELATED"/>
    <property type="match status" value="1"/>
</dbReference>
<dbReference type="Pfam" id="PF00903">
    <property type="entry name" value="Glyoxalase"/>
    <property type="match status" value="1"/>
</dbReference>
<dbReference type="Gene3D" id="3.30.720.120">
    <property type="match status" value="1"/>
</dbReference>
<dbReference type="Proteomes" id="UP000761264">
    <property type="component" value="Unassembled WGS sequence"/>
</dbReference>
<dbReference type="PROSITE" id="PS51819">
    <property type="entry name" value="VOC"/>
    <property type="match status" value="1"/>
</dbReference>
<evidence type="ECO:0000313" key="2">
    <source>
        <dbReference type="EMBL" id="NIA71124.1"/>
    </source>
</evidence>
<protein>
    <submittedName>
        <fullName evidence="2">VOC family protein</fullName>
    </submittedName>
</protein>
<dbReference type="AlphaFoldDB" id="A0A967F135"/>
<evidence type="ECO:0000259" key="1">
    <source>
        <dbReference type="PROSITE" id="PS51819"/>
    </source>
</evidence>
<name>A0A967F135_9PROT</name>
<dbReference type="InterPro" id="IPR004360">
    <property type="entry name" value="Glyas_Fos-R_dOase_dom"/>
</dbReference>
<dbReference type="EMBL" id="JAAQPH010000019">
    <property type="protein sequence ID" value="NIA71124.1"/>
    <property type="molecule type" value="Genomic_DNA"/>
</dbReference>
<comment type="caution">
    <text evidence="2">The sequence shown here is derived from an EMBL/GenBank/DDBJ whole genome shotgun (WGS) entry which is preliminary data.</text>
</comment>
<dbReference type="PANTHER" id="PTHR34109:SF1">
    <property type="entry name" value="VOC DOMAIN-CONTAINING PROTEIN"/>
    <property type="match status" value="1"/>
</dbReference>
<dbReference type="SUPFAM" id="SSF54593">
    <property type="entry name" value="Glyoxalase/Bleomycin resistance protein/Dihydroxybiphenyl dioxygenase"/>
    <property type="match status" value="1"/>
</dbReference>
<proteinExistence type="predicted"/>
<organism evidence="2 3">
    <name type="scientific">Pelagibius litoralis</name>
    <dbReference type="NCBI Taxonomy" id="374515"/>
    <lineage>
        <taxon>Bacteria</taxon>
        <taxon>Pseudomonadati</taxon>
        <taxon>Pseudomonadota</taxon>
        <taxon>Alphaproteobacteria</taxon>
        <taxon>Rhodospirillales</taxon>
        <taxon>Rhodovibrionaceae</taxon>
        <taxon>Pelagibius</taxon>
    </lineage>
</organism>
<gene>
    <name evidence="2" type="ORF">HBA54_21220</name>
</gene>
<reference evidence="2" key="1">
    <citation type="submission" date="2020-03" db="EMBL/GenBank/DDBJ databases">
        <title>Genome of Pelagibius litoralis DSM 21314T.</title>
        <authorList>
            <person name="Wang G."/>
        </authorList>
    </citation>
    <scope>NUCLEOTIDE SEQUENCE</scope>
    <source>
        <strain evidence="2">DSM 21314</strain>
    </source>
</reference>
<keyword evidence="3" id="KW-1185">Reference proteome</keyword>
<accession>A0A967F135</accession>
<dbReference type="RefSeq" id="WP_167228435.1">
    <property type="nucleotide sequence ID" value="NZ_JAAQPH010000019.1"/>
</dbReference>
<sequence length="148" mass="16364">MAVHELFVYLTASPAEQAAAYYKDIFGATEKFRLVEPGGRIGHLELLIGGTTLMLSDAFPECDIHAPKADAPHTFAIHLHVDDADALIERAVAAGARVVRPPQDHFYGERSGTLRDPFGYDWLIGHAIEEVTPEEMQRRYTAMLTASQ</sequence>
<feature type="domain" description="VOC" evidence="1">
    <location>
        <begin position="4"/>
        <end position="127"/>
    </location>
</feature>
<dbReference type="InterPro" id="IPR029068">
    <property type="entry name" value="Glyas_Bleomycin-R_OHBP_Dase"/>
</dbReference>
<dbReference type="Gene3D" id="3.30.720.110">
    <property type="match status" value="1"/>
</dbReference>